<evidence type="ECO:0000313" key="2">
    <source>
        <dbReference type="Proteomes" id="UP000188268"/>
    </source>
</evidence>
<dbReference type="Proteomes" id="UP000188268">
    <property type="component" value="Unassembled WGS sequence"/>
</dbReference>
<organism evidence="1 2">
    <name type="scientific">Corchorus capsularis</name>
    <name type="common">Jute</name>
    <dbReference type="NCBI Taxonomy" id="210143"/>
    <lineage>
        <taxon>Eukaryota</taxon>
        <taxon>Viridiplantae</taxon>
        <taxon>Streptophyta</taxon>
        <taxon>Embryophyta</taxon>
        <taxon>Tracheophyta</taxon>
        <taxon>Spermatophyta</taxon>
        <taxon>Magnoliopsida</taxon>
        <taxon>eudicotyledons</taxon>
        <taxon>Gunneridae</taxon>
        <taxon>Pentapetalae</taxon>
        <taxon>rosids</taxon>
        <taxon>malvids</taxon>
        <taxon>Malvales</taxon>
        <taxon>Malvaceae</taxon>
        <taxon>Grewioideae</taxon>
        <taxon>Apeibeae</taxon>
        <taxon>Corchorus</taxon>
    </lineage>
</organism>
<comment type="caution">
    <text evidence="1">The sequence shown here is derived from an EMBL/GenBank/DDBJ whole genome shotgun (WGS) entry which is preliminary data.</text>
</comment>
<sequence length="55" mass="6158">MDSKDHPFKVDFIPFSTPSHSRPLADRGCHVIIITTHYNSSSKNPLTRPPVVVTI</sequence>
<dbReference type="Gramene" id="OMO80860">
    <property type="protein sequence ID" value="OMO80860"/>
    <property type="gene ID" value="CCACVL1_12712"/>
</dbReference>
<dbReference type="AlphaFoldDB" id="A0A1R3IE69"/>
<evidence type="ECO:0000313" key="1">
    <source>
        <dbReference type="EMBL" id="OMO80860.1"/>
    </source>
</evidence>
<name>A0A1R3IE69_COCAP</name>
<reference evidence="1 2" key="1">
    <citation type="submission" date="2013-09" db="EMBL/GenBank/DDBJ databases">
        <title>Corchorus capsularis genome sequencing.</title>
        <authorList>
            <person name="Alam M."/>
            <person name="Haque M.S."/>
            <person name="Islam M.S."/>
            <person name="Emdad E.M."/>
            <person name="Islam M.M."/>
            <person name="Ahmed B."/>
            <person name="Halim A."/>
            <person name="Hossen Q.M.M."/>
            <person name="Hossain M.Z."/>
            <person name="Ahmed R."/>
            <person name="Khan M.M."/>
            <person name="Islam R."/>
            <person name="Rashid M.M."/>
            <person name="Khan S.A."/>
            <person name="Rahman M.S."/>
            <person name="Alam M."/>
        </authorList>
    </citation>
    <scope>NUCLEOTIDE SEQUENCE [LARGE SCALE GENOMIC DNA]</scope>
    <source>
        <strain evidence="2">cv. CVL-1</strain>
        <tissue evidence="1">Whole seedling</tissue>
    </source>
</reference>
<keyword evidence="2" id="KW-1185">Reference proteome</keyword>
<protein>
    <submittedName>
        <fullName evidence="1">Uncharacterized protein</fullName>
    </submittedName>
</protein>
<proteinExistence type="predicted"/>
<dbReference type="EMBL" id="AWWV01010242">
    <property type="protein sequence ID" value="OMO80860.1"/>
    <property type="molecule type" value="Genomic_DNA"/>
</dbReference>
<accession>A0A1R3IE69</accession>
<gene>
    <name evidence="1" type="ORF">CCACVL1_12712</name>
</gene>